<dbReference type="GO" id="GO:0000271">
    <property type="term" value="P:polysaccharide biosynthetic process"/>
    <property type="evidence" value="ECO:0007669"/>
    <property type="project" value="TreeGrafter"/>
</dbReference>
<dbReference type="InterPro" id="IPR050879">
    <property type="entry name" value="Acyltransferase_3"/>
</dbReference>
<evidence type="ECO:0000259" key="1">
    <source>
        <dbReference type="Pfam" id="PF19040"/>
    </source>
</evidence>
<organism evidence="2 3">
    <name type="scientific">Oesophagostomum dentatum</name>
    <name type="common">Nodular worm</name>
    <dbReference type="NCBI Taxonomy" id="61180"/>
    <lineage>
        <taxon>Eukaryota</taxon>
        <taxon>Metazoa</taxon>
        <taxon>Ecdysozoa</taxon>
        <taxon>Nematoda</taxon>
        <taxon>Chromadorea</taxon>
        <taxon>Rhabditida</taxon>
        <taxon>Rhabditina</taxon>
        <taxon>Rhabditomorpha</taxon>
        <taxon>Strongyloidea</taxon>
        <taxon>Strongylidae</taxon>
        <taxon>Oesophagostomum</taxon>
    </lineage>
</organism>
<dbReference type="Pfam" id="PF19040">
    <property type="entry name" value="SGNH"/>
    <property type="match status" value="1"/>
</dbReference>
<feature type="domain" description="SGNH" evidence="1">
    <location>
        <begin position="8"/>
        <end position="201"/>
    </location>
</feature>
<evidence type="ECO:0000313" key="3">
    <source>
        <dbReference type="Proteomes" id="UP000053660"/>
    </source>
</evidence>
<accession>A0A0B1TIU1</accession>
<proteinExistence type="predicted"/>
<reference evidence="2 3" key="1">
    <citation type="submission" date="2014-03" db="EMBL/GenBank/DDBJ databases">
        <title>Draft genome of the hookworm Oesophagostomum dentatum.</title>
        <authorList>
            <person name="Mitreva M."/>
        </authorList>
    </citation>
    <scope>NUCLEOTIDE SEQUENCE [LARGE SCALE GENOMIC DNA]</scope>
    <source>
        <strain evidence="2 3">OD-Hann</strain>
    </source>
</reference>
<dbReference type="GO" id="GO:0016020">
    <property type="term" value="C:membrane"/>
    <property type="evidence" value="ECO:0007669"/>
    <property type="project" value="TreeGrafter"/>
</dbReference>
<dbReference type="AlphaFoldDB" id="A0A0B1TIU1"/>
<dbReference type="OrthoDB" id="5840294at2759"/>
<dbReference type="EMBL" id="KN549513">
    <property type="protein sequence ID" value="KHJ97129.1"/>
    <property type="molecule type" value="Genomic_DNA"/>
</dbReference>
<dbReference type="InterPro" id="IPR043968">
    <property type="entry name" value="SGNH"/>
</dbReference>
<keyword evidence="3" id="KW-1185">Reference proteome</keyword>
<dbReference type="PANTHER" id="PTHR23028:SF53">
    <property type="entry name" value="ACYL_TRANSF_3 DOMAIN-CONTAINING PROTEIN"/>
    <property type="match status" value="1"/>
</dbReference>
<name>A0A0B1TIU1_OESDE</name>
<evidence type="ECO:0000313" key="2">
    <source>
        <dbReference type="EMBL" id="KHJ97129.1"/>
    </source>
</evidence>
<dbReference type="PANTHER" id="PTHR23028">
    <property type="entry name" value="ACETYLTRANSFERASE"/>
    <property type="match status" value="1"/>
</dbReference>
<gene>
    <name evidence="2" type="ORF">OESDEN_02906</name>
</gene>
<dbReference type="Proteomes" id="UP000053660">
    <property type="component" value="Unassembled WGS sequence"/>
</dbReference>
<protein>
    <recommendedName>
        <fullName evidence="1">SGNH domain-containing protein</fullName>
    </recommendedName>
</protein>
<sequence length="213" mass="24791">MVRVGDLVYNAFKDYSRHFSVFCLTGCEVMTKSASDICKRENFDYSAMLKELKPDIIFVLSRVLTAKQKLDTEKPIAEDKIFKDYMKRMKEMESIAKKVYLLQALPACVKGCAKNVLKYAETNRNLNDIEEQLIDRDEYYARLRIAEIGRRCKKCEIIDYMPALVDDVGRYRGFDPVTNLVFVDGNNHFTRFGKKRIQSVYNRLAKEFGNSEL</sequence>